<comment type="function">
    <text evidence="9">Probably part of an ABC transporter complex. Responsible for energy coupling to the transport system.</text>
</comment>
<keyword evidence="6 10" id="KW-0067">ATP-binding</keyword>
<dbReference type="GO" id="GO:0006824">
    <property type="term" value="P:cobalt ion transport"/>
    <property type="evidence" value="ECO:0007669"/>
    <property type="project" value="InterPro"/>
</dbReference>
<dbReference type="PROSITE" id="PS00211">
    <property type="entry name" value="ABC_TRANSPORTER_1"/>
    <property type="match status" value="1"/>
</dbReference>
<dbReference type="NCBIfam" id="TIGR01166">
    <property type="entry name" value="cbiO"/>
    <property type="match status" value="1"/>
</dbReference>
<evidence type="ECO:0000256" key="2">
    <source>
        <dbReference type="ARBA" id="ARBA00005417"/>
    </source>
</evidence>
<evidence type="ECO:0000256" key="7">
    <source>
        <dbReference type="ARBA" id="ARBA00022967"/>
    </source>
</evidence>
<dbReference type="SMART" id="SM00382">
    <property type="entry name" value="AAA"/>
    <property type="match status" value="1"/>
</dbReference>
<protein>
    <recommendedName>
        <fullName evidence="10">ABC transporter ATP-binding protein</fullName>
    </recommendedName>
</protein>
<dbReference type="Proteomes" id="UP000189933">
    <property type="component" value="Unassembled WGS sequence"/>
</dbReference>
<comment type="subcellular location">
    <subcellularLocation>
        <location evidence="1 10">Cell membrane</location>
        <topology evidence="1 10">Peripheral membrane protein</topology>
    </subcellularLocation>
</comment>
<evidence type="ECO:0000256" key="9">
    <source>
        <dbReference type="ARBA" id="ARBA00025157"/>
    </source>
</evidence>
<comment type="similarity">
    <text evidence="2 10">Belongs to the ABC transporter superfamily.</text>
</comment>
<dbReference type="InterPro" id="IPR015856">
    <property type="entry name" value="ABC_transpr_CbiO/EcfA_su"/>
</dbReference>
<dbReference type="GO" id="GO:0043190">
    <property type="term" value="C:ATP-binding cassette (ABC) transporter complex"/>
    <property type="evidence" value="ECO:0007669"/>
    <property type="project" value="TreeGrafter"/>
</dbReference>
<dbReference type="GO" id="GO:0042626">
    <property type="term" value="F:ATPase-coupled transmembrane transporter activity"/>
    <property type="evidence" value="ECO:0007669"/>
    <property type="project" value="TreeGrafter"/>
</dbReference>
<name>A0A1T4RB13_9FIRM</name>
<evidence type="ECO:0000256" key="10">
    <source>
        <dbReference type="RuleBase" id="RU364103"/>
    </source>
</evidence>
<proteinExistence type="inferred from homology"/>
<dbReference type="AlphaFoldDB" id="A0A1T4RB13"/>
<comment type="function">
    <text evidence="10">Part of an ABC transporter complex. Responsible for energy coupling to the transport system.</text>
</comment>
<sequence length="273" mass="29750">MALIEVQDLFYRYKDGTVALRGLSLTIPRGKKVAILGPNGAGKSTLILHLNGIHLPQRGQVLFDGEPVTARNARLLRSKVGLVFQDPDDQVFSATVWEDVAFGPLNMGLEPDEISRRVAAALAAVGMTAYQDKAPYHLSYGQKKRVAIAGILAMDPEVIILDEPVAFLDPQGKDTLFHILDELNARGTTIVIATHDVDLAAEWADQLIVIKDGTCLAQGGPELLTDKQLVEAAALCFPIITRLFQQLPELQLEQMPKTIAEGAAIIRKLLQTK</sequence>
<dbReference type="RefSeq" id="WP_078666048.1">
    <property type="nucleotide sequence ID" value="NZ_FUXM01000027.1"/>
</dbReference>
<dbReference type="OrthoDB" id="9784332at2"/>
<evidence type="ECO:0000256" key="8">
    <source>
        <dbReference type="ARBA" id="ARBA00023136"/>
    </source>
</evidence>
<organism evidence="12 13">
    <name type="scientific">Carboxydocella sporoproducens DSM 16521</name>
    <dbReference type="NCBI Taxonomy" id="1121270"/>
    <lineage>
        <taxon>Bacteria</taxon>
        <taxon>Bacillati</taxon>
        <taxon>Bacillota</taxon>
        <taxon>Clostridia</taxon>
        <taxon>Eubacteriales</taxon>
        <taxon>Clostridiales Family XVI. Incertae Sedis</taxon>
        <taxon>Carboxydocella</taxon>
    </lineage>
</organism>
<evidence type="ECO:0000256" key="6">
    <source>
        <dbReference type="ARBA" id="ARBA00022840"/>
    </source>
</evidence>
<dbReference type="EMBL" id="FUXM01000027">
    <property type="protein sequence ID" value="SKA13125.1"/>
    <property type="molecule type" value="Genomic_DNA"/>
</dbReference>
<gene>
    <name evidence="12" type="ORF">SAMN02745885_02019</name>
</gene>
<dbReference type="InterPro" id="IPR050095">
    <property type="entry name" value="ECF_ABC_transporter_ATP-bd"/>
</dbReference>
<keyword evidence="13" id="KW-1185">Reference proteome</keyword>
<evidence type="ECO:0000259" key="11">
    <source>
        <dbReference type="PROSITE" id="PS50893"/>
    </source>
</evidence>
<dbReference type="InterPro" id="IPR003439">
    <property type="entry name" value="ABC_transporter-like_ATP-bd"/>
</dbReference>
<keyword evidence="7" id="KW-1278">Translocase</keyword>
<accession>A0A1T4RB13</accession>
<reference evidence="13" key="1">
    <citation type="submission" date="2017-02" db="EMBL/GenBank/DDBJ databases">
        <authorList>
            <person name="Varghese N."/>
            <person name="Submissions S."/>
        </authorList>
    </citation>
    <scope>NUCLEOTIDE SEQUENCE [LARGE SCALE GENOMIC DNA]</scope>
    <source>
        <strain evidence="13">DSM 16521</strain>
    </source>
</reference>
<dbReference type="InterPro" id="IPR005876">
    <property type="entry name" value="Co_trans_ATP-bd"/>
</dbReference>
<dbReference type="CDD" id="cd03225">
    <property type="entry name" value="ABC_cobalt_CbiO_domain1"/>
    <property type="match status" value="1"/>
</dbReference>
<dbReference type="Gene3D" id="3.40.50.300">
    <property type="entry name" value="P-loop containing nucleotide triphosphate hydrolases"/>
    <property type="match status" value="1"/>
</dbReference>
<dbReference type="GO" id="GO:0005524">
    <property type="term" value="F:ATP binding"/>
    <property type="evidence" value="ECO:0007669"/>
    <property type="project" value="UniProtKB-UniRule"/>
</dbReference>
<dbReference type="GO" id="GO:0016887">
    <property type="term" value="F:ATP hydrolysis activity"/>
    <property type="evidence" value="ECO:0007669"/>
    <property type="project" value="InterPro"/>
</dbReference>
<dbReference type="PROSITE" id="PS50893">
    <property type="entry name" value="ABC_TRANSPORTER_2"/>
    <property type="match status" value="1"/>
</dbReference>
<feature type="domain" description="ABC transporter" evidence="11">
    <location>
        <begin position="4"/>
        <end position="237"/>
    </location>
</feature>
<keyword evidence="5 10" id="KW-0547">Nucleotide-binding</keyword>
<evidence type="ECO:0000256" key="3">
    <source>
        <dbReference type="ARBA" id="ARBA00022448"/>
    </source>
</evidence>
<evidence type="ECO:0000256" key="4">
    <source>
        <dbReference type="ARBA" id="ARBA00022475"/>
    </source>
</evidence>
<dbReference type="InterPro" id="IPR017871">
    <property type="entry name" value="ABC_transporter-like_CS"/>
</dbReference>
<dbReference type="InterPro" id="IPR027417">
    <property type="entry name" value="P-loop_NTPase"/>
</dbReference>
<dbReference type="Pfam" id="PF00005">
    <property type="entry name" value="ABC_tran"/>
    <property type="match status" value="1"/>
</dbReference>
<keyword evidence="3 10" id="KW-0813">Transport</keyword>
<dbReference type="FunFam" id="3.40.50.300:FF:000224">
    <property type="entry name" value="Energy-coupling factor transporter ATP-binding protein EcfA"/>
    <property type="match status" value="1"/>
</dbReference>
<evidence type="ECO:0000256" key="1">
    <source>
        <dbReference type="ARBA" id="ARBA00004202"/>
    </source>
</evidence>
<dbReference type="SUPFAM" id="SSF52540">
    <property type="entry name" value="P-loop containing nucleoside triphosphate hydrolases"/>
    <property type="match status" value="1"/>
</dbReference>
<dbReference type="InterPro" id="IPR003593">
    <property type="entry name" value="AAA+_ATPase"/>
</dbReference>
<keyword evidence="4 10" id="KW-1003">Cell membrane</keyword>
<evidence type="ECO:0000313" key="12">
    <source>
        <dbReference type="EMBL" id="SKA13125.1"/>
    </source>
</evidence>
<evidence type="ECO:0000313" key="13">
    <source>
        <dbReference type="Proteomes" id="UP000189933"/>
    </source>
</evidence>
<dbReference type="PANTHER" id="PTHR43553">
    <property type="entry name" value="HEAVY METAL TRANSPORTER"/>
    <property type="match status" value="1"/>
</dbReference>
<dbReference type="PANTHER" id="PTHR43553:SF24">
    <property type="entry name" value="ENERGY-COUPLING FACTOR TRANSPORTER ATP-BINDING PROTEIN ECFA1"/>
    <property type="match status" value="1"/>
</dbReference>
<evidence type="ECO:0000256" key="5">
    <source>
        <dbReference type="ARBA" id="ARBA00022741"/>
    </source>
</evidence>
<keyword evidence="8 10" id="KW-0472">Membrane</keyword>